<evidence type="ECO:0000256" key="3">
    <source>
        <dbReference type="ARBA" id="ARBA00010617"/>
    </source>
</evidence>
<keyword evidence="4 7" id="KW-0479">Metal-binding</keyword>
<dbReference type="InterPro" id="IPR001128">
    <property type="entry name" value="Cyt_P450"/>
</dbReference>
<accession>A0A9P3GNC4</accession>
<dbReference type="EMBL" id="BPQB01000082">
    <property type="protein sequence ID" value="GJE98151.1"/>
    <property type="molecule type" value="Genomic_DNA"/>
</dbReference>
<comment type="similarity">
    <text evidence="3 8">Belongs to the cytochrome P450 family.</text>
</comment>
<gene>
    <name evidence="9" type="ORF">PsYK624_143730</name>
</gene>
<evidence type="ECO:0000256" key="7">
    <source>
        <dbReference type="PIRSR" id="PIRSR602401-1"/>
    </source>
</evidence>
<dbReference type="InterPro" id="IPR002401">
    <property type="entry name" value="Cyt_P450_E_grp-I"/>
</dbReference>
<evidence type="ECO:0000313" key="9">
    <source>
        <dbReference type="EMBL" id="GJE98151.1"/>
    </source>
</evidence>
<evidence type="ECO:0000256" key="6">
    <source>
        <dbReference type="ARBA" id="ARBA00023004"/>
    </source>
</evidence>
<name>A0A9P3GNC4_9APHY</name>
<keyword evidence="7 8" id="KW-0349">Heme</keyword>
<evidence type="ECO:0000256" key="4">
    <source>
        <dbReference type="ARBA" id="ARBA00022723"/>
    </source>
</evidence>
<protein>
    <submittedName>
        <fullName evidence="9">Cytochrome P450</fullName>
    </submittedName>
</protein>
<feature type="binding site" description="axial binding residue" evidence="7">
    <location>
        <position position="451"/>
    </location>
    <ligand>
        <name>heme</name>
        <dbReference type="ChEBI" id="CHEBI:30413"/>
    </ligand>
    <ligandPart>
        <name>Fe</name>
        <dbReference type="ChEBI" id="CHEBI:18248"/>
    </ligandPart>
</feature>
<keyword evidence="5 8" id="KW-0560">Oxidoreductase</keyword>
<evidence type="ECO:0000256" key="5">
    <source>
        <dbReference type="ARBA" id="ARBA00023002"/>
    </source>
</evidence>
<dbReference type="Gene3D" id="1.10.630.10">
    <property type="entry name" value="Cytochrome P450"/>
    <property type="match status" value="1"/>
</dbReference>
<comment type="pathway">
    <text evidence="2">Secondary metabolite biosynthesis.</text>
</comment>
<comment type="caution">
    <text evidence="9">The sequence shown here is derived from an EMBL/GenBank/DDBJ whole genome shotgun (WGS) entry which is preliminary data.</text>
</comment>
<dbReference type="InterPro" id="IPR036396">
    <property type="entry name" value="Cyt_P450_sf"/>
</dbReference>
<keyword evidence="10" id="KW-1185">Reference proteome</keyword>
<dbReference type="SUPFAM" id="SSF48264">
    <property type="entry name" value="Cytochrome P450"/>
    <property type="match status" value="1"/>
</dbReference>
<dbReference type="InterPro" id="IPR050121">
    <property type="entry name" value="Cytochrome_P450_monoxygenase"/>
</dbReference>
<dbReference type="GO" id="GO:0005506">
    <property type="term" value="F:iron ion binding"/>
    <property type="evidence" value="ECO:0007669"/>
    <property type="project" value="InterPro"/>
</dbReference>
<organism evidence="9 10">
    <name type="scientific">Phanerochaete sordida</name>
    <dbReference type="NCBI Taxonomy" id="48140"/>
    <lineage>
        <taxon>Eukaryota</taxon>
        <taxon>Fungi</taxon>
        <taxon>Dikarya</taxon>
        <taxon>Basidiomycota</taxon>
        <taxon>Agaricomycotina</taxon>
        <taxon>Agaricomycetes</taxon>
        <taxon>Polyporales</taxon>
        <taxon>Phanerochaetaceae</taxon>
        <taxon>Phanerochaete</taxon>
    </lineage>
</organism>
<evidence type="ECO:0000256" key="2">
    <source>
        <dbReference type="ARBA" id="ARBA00005179"/>
    </source>
</evidence>
<comment type="cofactor">
    <cofactor evidence="1 7">
        <name>heme</name>
        <dbReference type="ChEBI" id="CHEBI:30413"/>
    </cofactor>
</comment>
<keyword evidence="6 7" id="KW-0408">Iron</keyword>
<dbReference type="PANTHER" id="PTHR24305">
    <property type="entry name" value="CYTOCHROME P450"/>
    <property type="match status" value="1"/>
</dbReference>
<dbReference type="AlphaFoldDB" id="A0A9P3GNC4"/>
<dbReference type="Pfam" id="PF00067">
    <property type="entry name" value="p450"/>
    <property type="match status" value="1"/>
</dbReference>
<evidence type="ECO:0000256" key="8">
    <source>
        <dbReference type="RuleBase" id="RU000461"/>
    </source>
</evidence>
<proteinExistence type="inferred from homology"/>
<evidence type="ECO:0000256" key="1">
    <source>
        <dbReference type="ARBA" id="ARBA00001971"/>
    </source>
</evidence>
<sequence length="519" mass="58625">MSIASLLQGWTVREAVFVSLLTSTGYATACAIYNLYFHPLAKYPGPRLAAATRWWKAYIELVQGESINNRLFGLHEEYGDVVRMAPNELHFSDPAVYNEIYSPRSRWNKDETVYAPFGKDSSMFNTYDYRGAKRRRDLAAPHFSRKSVVNLQQYVQEGIDELCEVMAERAKEGKPSDIFRAWRCLDFDNVTSFCFGWSLHAVRESDFHAPAVEEMLQAGKDYMFWKHFSFLRALLPPPQVIWLLLNQLLKNRPYFKMILKLKEQVETYMAEPAELANAPHAVVFDALLNPAQSMKLTKGGVIEESNLFVVAGTDTTSNASAIGTMYALGGDGHIAKQLQAELRAAWPRLDEKPTLEVLETLPYLRAVCKESLRLSHGVISIMLRVVPPQGATLGGHFVPGGAKVGISNAMVHLNPTLFPDPHAFRPERWLEPGAELLDTWLVAFSKGPRSCLGINLAWCELQMNLANLFRRFDLELEGEKMHEMFAGKSPARPYDLWRDCFLPVYEGPDMLVRATPVAD</sequence>
<reference evidence="9 10" key="1">
    <citation type="submission" date="2021-08" db="EMBL/GenBank/DDBJ databases">
        <title>Draft Genome Sequence of Phanerochaete sordida strain YK-624.</title>
        <authorList>
            <person name="Mori T."/>
            <person name="Dohra H."/>
            <person name="Suzuki T."/>
            <person name="Kawagishi H."/>
            <person name="Hirai H."/>
        </authorList>
    </citation>
    <scope>NUCLEOTIDE SEQUENCE [LARGE SCALE GENOMIC DNA]</scope>
    <source>
        <strain evidence="9 10">YK-624</strain>
    </source>
</reference>
<dbReference type="CDD" id="cd11062">
    <property type="entry name" value="CYP58-like"/>
    <property type="match status" value="1"/>
</dbReference>
<dbReference type="PRINTS" id="PR00463">
    <property type="entry name" value="EP450I"/>
</dbReference>
<dbReference type="PROSITE" id="PS00086">
    <property type="entry name" value="CYTOCHROME_P450"/>
    <property type="match status" value="1"/>
</dbReference>
<dbReference type="GO" id="GO:0004497">
    <property type="term" value="F:monooxygenase activity"/>
    <property type="evidence" value="ECO:0007669"/>
    <property type="project" value="UniProtKB-KW"/>
</dbReference>
<keyword evidence="8" id="KW-0503">Monooxygenase</keyword>
<dbReference type="InterPro" id="IPR017972">
    <property type="entry name" value="Cyt_P450_CS"/>
</dbReference>
<dbReference type="GO" id="GO:0016705">
    <property type="term" value="F:oxidoreductase activity, acting on paired donors, with incorporation or reduction of molecular oxygen"/>
    <property type="evidence" value="ECO:0007669"/>
    <property type="project" value="InterPro"/>
</dbReference>
<evidence type="ECO:0000313" key="10">
    <source>
        <dbReference type="Proteomes" id="UP000703269"/>
    </source>
</evidence>
<dbReference type="OrthoDB" id="1470350at2759"/>
<dbReference type="GO" id="GO:0020037">
    <property type="term" value="F:heme binding"/>
    <property type="evidence" value="ECO:0007669"/>
    <property type="project" value="InterPro"/>
</dbReference>
<dbReference type="Proteomes" id="UP000703269">
    <property type="component" value="Unassembled WGS sequence"/>
</dbReference>
<dbReference type="PRINTS" id="PR00385">
    <property type="entry name" value="P450"/>
</dbReference>
<dbReference type="PANTHER" id="PTHR24305:SF157">
    <property type="entry name" value="N-ACETYLTRYPTOPHAN 6-HYDROXYLASE IVOC-RELATED"/>
    <property type="match status" value="1"/>
</dbReference>